<feature type="chain" id="PRO_5030779695" evidence="1">
    <location>
        <begin position="23"/>
        <end position="255"/>
    </location>
</feature>
<keyword evidence="1" id="KW-0732">Signal</keyword>
<keyword evidence="4" id="KW-1185">Reference proteome</keyword>
<accession>A0A7Y0L9Q4</accession>
<comment type="caution">
    <text evidence="3">The sequence shown here is derived from an EMBL/GenBank/DDBJ whole genome shotgun (WGS) entry which is preliminary data.</text>
</comment>
<name>A0A7Y0L9Q4_9GAMM</name>
<dbReference type="InterPro" id="IPR013424">
    <property type="entry name" value="Ice-binding_C"/>
</dbReference>
<dbReference type="Pfam" id="PF07589">
    <property type="entry name" value="PEP-CTERM"/>
    <property type="match status" value="1"/>
</dbReference>
<proteinExistence type="predicted"/>
<evidence type="ECO:0000259" key="2">
    <source>
        <dbReference type="Pfam" id="PF07589"/>
    </source>
</evidence>
<evidence type="ECO:0000256" key="1">
    <source>
        <dbReference type="SAM" id="SignalP"/>
    </source>
</evidence>
<reference evidence="3 4" key="1">
    <citation type="submission" date="2020-04" db="EMBL/GenBank/DDBJ databases">
        <title>Thalassotalea sp. M1531, isolated from the surface of marine red alga.</title>
        <authorList>
            <person name="Pang L."/>
            <person name="Lu D.-C."/>
        </authorList>
    </citation>
    <scope>NUCLEOTIDE SEQUENCE [LARGE SCALE GENOMIC DNA]</scope>
    <source>
        <strain evidence="3 4">M1531</strain>
    </source>
</reference>
<sequence length="255" mass="26611">MNIKKGLMIGLAALGFSMSANAVNVGGVVWDPDSLFDWTSVTSLVEDQLNLTPGPDFVDTLTGFGRVTTFNGESPASFCPSGCELTFEFGGFQVDTTNIINDVSGTHLGFNGGWIDFYVDHSADFDSNDHSSSVDGNLWLRLEAHEVFNAFMGDTYSIVAELTSFGAGSDAGEGKSLMDVAGGLAAGNFDTDGKADGADMVFTSEFQPLPNGGTTADGYELVGSATLSGNSIPEPTSIALIGLGLLGFAARRRKA</sequence>
<feature type="signal peptide" evidence="1">
    <location>
        <begin position="1"/>
        <end position="22"/>
    </location>
</feature>
<feature type="domain" description="Ice-binding protein C-terminal" evidence="2">
    <location>
        <begin position="231"/>
        <end position="253"/>
    </location>
</feature>
<gene>
    <name evidence="3" type="ORF">HII17_03095</name>
</gene>
<evidence type="ECO:0000313" key="3">
    <source>
        <dbReference type="EMBL" id="NMP30540.1"/>
    </source>
</evidence>
<organism evidence="3 4">
    <name type="scientific">Thalassotalea algicola</name>
    <dbReference type="NCBI Taxonomy" id="2716224"/>
    <lineage>
        <taxon>Bacteria</taxon>
        <taxon>Pseudomonadati</taxon>
        <taxon>Pseudomonadota</taxon>
        <taxon>Gammaproteobacteria</taxon>
        <taxon>Alteromonadales</taxon>
        <taxon>Colwelliaceae</taxon>
        <taxon>Thalassotalea</taxon>
    </lineage>
</organism>
<dbReference type="EMBL" id="JABBXH010000001">
    <property type="protein sequence ID" value="NMP30540.1"/>
    <property type="molecule type" value="Genomic_DNA"/>
</dbReference>
<dbReference type="Proteomes" id="UP000568664">
    <property type="component" value="Unassembled WGS sequence"/>
</dbReference>
<dbReference type="RefSeq" id="WP_169073837.1">
    <property type="nucleotide sequence ID" value="NZ_JABBXH010000001.1"/>
</dbReference>
<dbReference type="NCBIfam" id="TIGR02595">
    <property type="entry name" value="PEP_CTERM"/>
    <property type="match status" value="1"/>
</dbReference>
<dbReference type="AlphaFoldDB" id="A0A7Y0L9Q4"/>
<evidence type="ECO:0000313" key="4">
    <source>
        <dbReference type="Proteomes" id="UP000568664"/>
    </source>
</evidence>
<protein>
    <submittedName>
        <fullName evidence="3">PEP-CTERM sorting domain-containing protein</fullName>
    </submittedName>
</protein>